<keyword evidence="1" id="KW-1133">Transmembrane helix</keyword>
<reference evidence="2" key="1">
    <citation type="submission" date="2014-11" db="EMBL/GenBank/DDBJ databases">
        <authorList>
            <person name="Amaro Gonzalez C."/>
        </authorList>
    </citation>
    <scope>NUCLEOTIDE SEQUENCE</scope>
</reference>
<keyword evidence="1" id="KW-0812">Transmembrane</keyword>
<proteinExistence type="predicted"/>
<name>A0A0E9WB10_ANGAN</name>
<dbReference type="AlphaFoldDB" id="A0A0E9WB10"/>
<protein>
    <submittedName>
        <fullName evidence="2">Uncharacterized protein</fullName>
    </submittedName>
</protein>
<evidence type="ECO:0000313" key="2">
    <source>
        <dbReference type="EMBL" id="JAH87589.1"/>
    </source>
</evidence>
<dbReference type="EMBL" id="GBXM01020988">
    <property type="protein sequence ID" value="JAH87589.1"/>
    <property type="molecule type" value="Transcribed_RNA"/>
</dbReference>
<feature type="transmembrane region" description="Helical" evidence="1">
    <location>
        <begin position="6"/>
        <end position="24"/>
    </location>
</feature>
<sequence>MDKSIILSLVNVIVNLIFVFLWEFELVRKYYFTLSEMGLVPLWYKYNVMHMPSSLSHPSTGARSENTQIK</sequence>
<accession>A0A0E9WB10</accession>
<organism evidence="2">
    <name type="scientific">Anguilla anguilla</name>
    <name type="common">European freshwater eel</name>
    <name type="synonym">Muraena anguilla</name>
    <dbReference type="NCBI Taxonomy" id="7936"/>
    <lineage>
        <taxon>Eukaryota</taxon>
        <taxon>Metazoa</taxon>
        <taxon>Chordata</taxon>
        <taxon>Craniata</taxon>
        <taxon>Vertebrata</taxon>
        <taxon>Euteleostomi</taxon>
        <taxon>Actinopterygii</taxon>
        <taxon>Neopterygii</taxon>
        <taxon>Teleostei</taxon>
        <taxon>Anguilliformes</taxon>
        <taxon>Anguillidae</taxon>
        <taxon>Anguilla</taxon>
    </lineage>
</organism>
<reference evidence="2" key="2">
    <citation type="journal article" date="2015" name="Fish Shellfish Immunol.">
        <title>Early steps in the European eel (Anguilla anguilla)-Vibrio vulnificus interaction in the gills: Role of the RtxA13 toxin.</title>
        <authorList>
            <person name="Callol A."/>
            <person name="Pajuelo D."/>
            <person name="Ebbesson L."/>
            <person name="Teles M."/>
            <person name="MacKenzie S."/>
            <person name="Amaro C."/>
        </authorList>
    </citation>
    <scope>NUCLEOTIDE SEQUENCE</scope>
</reference>
<evidence type="ECO:0000256" key="1">
    <source>
        <dbReference type="SAM" id="Phobius"/>
    </source>
</evidence>
<keyword evidence="1" id="KW-0472">Membrane</keyword>